<comment type="caution">
    <text evidence="1">The sequence shown here is derived from an EMBL/GenBank/DDBJ whole genome shotgun (WGS) entry which is preliminary data.</text>
</comment>
<evidence type="ECO:0000313" key="1">
    <source>
        <dbReference type="EMBL" id="ESL08687.1"/>
    </source>
</evidence>
<sequence length="463" mass="50486">MGDNLEPQQLVERLGELLTAWTKDGGSSELAGQLLKVYWRFMWAVHHDLVLREPQGAALATAACIPVWEMLHLYGGPFGSIRGASRAFVLSLLTALYPKTKDRRCLYQHSGCVGGLGFPRVPLTNRLPMWAEVMRCPTNGSCAPGAYREVVAYVHNTVSAEECILGGSSLNGLKAKIKVLMEDVLPHCRFVTGKAEAASVTAADPTAIVLSTADDSSVSMQSQDVFKQAVWKYLIFMHVYLPEERRALGNFLTTSAWSQQSVRLPDDSVVTYAAIMAPIVHEAAVCASLMPSFASDASDNAPLFHPRVLEVLLPKATATQDFAPCLEDLSKAFIPDKIRKRGVSVAHATVAAVRELLEESIPQEITLFGESTSCRDCDKLTQFCRDVLLSPITQHTAAGGVTGLSPRVVRSMLFSRKRRRDDGFYEGPVFLPIASSLSEMLDEKAANQSLSALERIVTASDSL</sequence>
<name>A0A061J5X2_TRYRA</name>
<organism evidence="1 2">
    <name type="scientific">Trypanosoma rangeli SC58</name>
    <dbReference type="NCBI Taxonomy" id="429131"/>
    <lineage>
        <taxon>Eukaryota</taxon>
        <taxon>Discoba</taxon>
        <taxon>Euglenozoa</taxon>
        <taxon>Kinetoplastea</taxon>
        <taxon>Metakinetoplastina</taxon>
        <taxon>Trypanosomatida</taxon>
        <taxon>Trypanosomatidae</taxon>
        <taxon>Trypanosoma</taxon>
        <taxon>Herpetosoma</taxon>
    </lineage>
</organism>
<accession>A0A061J5X2</accession>
<dbReference type="Proteomes" id="UP000031737">
    <property type="component" value="Unassembled WGS sequence"/>
</dbReference>
<evidence type="ECO:0008006" key="3">
    <source>
        <dbReference type="Google" id="ProtNLM"/>
    </source>
</evidence>
<protein>
    <recommendedName>
        <fullName evidence="3">3-methylcrotonyl-CoA carboxylase</fullName>
    </recommendedName>
</protein>
<gene>
    <name evidence="1" type="ORF">TRSC58_03607</name>
</gene>
<dbReference type="EMBL" id="AUPL01003607">
    <property type="protein sequence ID" value="ESL08687.1"/>
    <property type="molecule type" value="Genomic_DNA"/>
</dbReference>
<dbReference type="VEuPathDB" id="TriTrypDB:TRSC58_03607"/>
<proteinExistence type="predicted"/>
<dbReference type="AlphaFoldDB" id="A0A061J5X2"/>
<keyword evidence="2" id="KW-1185">Reference proteome</keyword>
<dbReference type="OrthoDB" id="270974at2759"/>
<evidence type="ECO:0000313" key="2">
    <source>
        <dbReference type="Proteomes" id="UP000031737"/>
    </source>
</evidence>
<reference evidence="1 2" key="1">
    <citation type="submission" date="2013-07" db="EMBL/GenBank/DDBJ databases">
        <authorList>
            <person name="Stoco P.H."/>
            <person name="Wagner G."/>
            <person name="Gerber A."/>
            <person name="Zaha A."/>
            <person name="Thompson C."/>
            <person name="Bartholomeu D.C."/>
            <person name="Luckemeyer D.D."/>
            <person name="Bahia D."/>
            <person name="Loreto E."/>
            <person name="Prestes E.B."/>
            <person name="Lima F.M."/>
            <person name="Rodrigues-Luiz G."/>
            <person name="Vallejo G.A."/>
            <person name="Filho J.F."/>
            <person name="Monteiro K.M."/>
            <person name="Tyler K.M."/>
            <person name="de Almeida L.G."/>
            <person name="Ortiz M.F."/>
            <person name="Siervo M.A."/>
            <person name="de Moraes M.H."/>
            <person name="Cunha O.L."/>
            <person name="Mendonca-Neto R."/>
            <person name="Silva R."/>
            <person name="Teixeira S.M."/>
            <person name="Murta S.M."/>
            <person name="Sincero T.C."/>
            <person name="Mendes T.A."/>
            <person name="Urmenyi T.P."/>
            <person name="Silva V.G."/>
            <person name="da Rocha W.D."/>
            <person name="Andersson B."/>
            <person name="Romanha A.J."/>
            <person name="Steindel M."/>
            <person name="de Vasconcelos A.T."/>
            <person name="Grisard E.C."/>
        </authorList>
    </citation>
    <scope>NUCLEOTIDE SEQUENCE [LARGE SCALE GENOMIC DNA]</scope>
    <source>
        <strain evidence="1 2">SC58</strain>
    </source>
</reference>